<dbReference type="GO" id="GO:0005634">
    <property type="term" value="C:nucleus"/>
    <property type="evidence" value="ECO:0007669"/>
    <property type="project" value="UniProtKB-SubCell"/>
</dbReference>
<comment type="subcellular location">
    <subcellularLocation>
        <location evidence="1">Nucleus</location>
    </subcellularLocation>
</comment>
<sequence>MLQGAPKSSPKTPPQAAAPGPLDALQKGELNCTICPYRGHAPSTLQQHMYRVHPEARPFGCIECKEKFRFATSLAKHYCKKHGNNIDIGFDQNGVLTRRRSGGQVPKVEAKVELQHAKMAEARVELKHVTMDEAKVEKGAGDDALKARTRSDAHLHQTRHNRQVAMIKKRMHLRAARAAASQAKKNAAATPVALRANRLRRVRISNYRLLSRTSPGTAPPAAPEAKPATKRAPEPAPPPRTGRPPKKSKGKGSKCKRSLKMADGDEQAQDKEKDKDKGGGTEENEEEDDDEGEEIVEDDSTRVAQEVPADAQLVYKCDECDARFRHAMQLEMHELEHETGGDAGVGALFECIQCGRAFALEETLRWHIEAEHTVAVKGAPGAPNAPNAPSASEVIDISEDIMVVGECRREEKVVEIVEIPDDDDEVAPKSMAVVNVATGDDGDLGLKVTAVTSAVDPLLDETLEAALLGEDAAEAGDVPATEAPSANVEESELNEAVTNILQMADEEEPDDPPPFLISSVSGASDLVSASSGAAPVFDWD</sequence>
<organism evidence="10 11">
    <name type="scientific">Frankliniella occidentalis</name>
    <name type="common">Western flower thrips</name>
    <name type="synonym">Euthrips occidentalis</name>
    <dbReference type="NCBI Taxonomy" id="133901"/>
    <lineage>
        <taxon>Eukaryota</taxon>
        <taxon>Metazoa</taxon>
        <taxon>Ecdysozoa</taxon>
        <taxon>Arthropoda</taxon>
        <taxon>Hexapoda</taxon>
        <taxon>Insecta</taxon>
        <taxon>Pterygota</taxon>
        <taxon>Neoptera</taxon>
        <taxon>Paraneoptera</taxon>
        <taxon>Thysanoptera</taxon>
        <taxon>Terebrantia</taxon>
        <taxon>Thripoidea</taxon>
        <taxon>Thripidae</taxon>
        <taxon>Frankliniella</taxon>
    </lineage>
</organism>
<keyword evidence="4 7" id="KW-0863">Zinc-finger</keyword>
<dbReference type="SUPFAM" id="SSF57667">
    <property type="entry name" value="beta-beta-alpha zinc fingers"/>
    <property type="match status" value="2"/>
</dbReference>
<feature type="region of interest" description="Disordered" evidence="8">
    <location>
        <begin position="207"/>
        <end position="307"/>
    </location>
</feature>
<evidence type="ECO:0000256" key="2">
    <source>
        <dbReference type="ARBA" id="ARBA00022723"/>
    </source>
</evidence>
<evidence type="ECO:0000256" key="7">
    <source>
        <dbReference type="PROSITE-ProRule" id="PRU00042"/>
    </source>
</evidence>
<evidence type="ECO:0000256" key="6">
    <source>
        <dbReference type="ARBA" id="ARBA00023242"/>
    </source>
</evidence>
<dbReference type="AlphaFoldDB" id="A0A9C6U7J1"/>
<dbReference type="GO" id="GO:0008270">
    <property type="term" value="F:zinc ion binding"/>
    <property type="evidence" value="ECO:0007669"/>
    <property type="project" value="UniProtKB-KW"/>
</dbReference>
<dbReference type="InterPro" id="IPR050888">
    <property type="entry name" value="ZnF_C2H2-type_TF"/>
</dbReference>
<reference evidence="11 12" key="1">
    <citation type="submission" date="2025-04" db="UniProtKB">
        <authorList>
            <consortium name="RefSeq"/>
        </authorList>
    </citation>
    <scope>IDENTIFICATION</scope>
    <source>
        <tissue evidence="11 12">Whole organism</tissue>
    </source>
</reference>
<keyword evidence="2" id="KW-0479">Metal-binding</keyword>
<evidence type="ECO:0000256" key="3">
    <source>
        <dbReference type="ARBA" id="ARBA00022737"/>
    </source>
</evidence>
<accession>A0A9C6U7J1</accession>
<protein>
    <submittedName>
        <fullName evidence="11 12">Uncharacterized protein LOC127749248</fullName>
    </submittedName>
</protein>
<evidence type="ECO:0000256" key="1">
    <source>
        <dbReference type="ARBA" id="ARBA00004123"/>
    </source>
</evidence>
<gene>
    <name evidence="11 12" type="primary">LOC127749248</name>
</gene>
<evidence type="ECO:0000313" key="11">
    <source>
        <dbReference type="RefSeq" id="XP_052122609.1"/>
    </source>
</evidence>
<evidence type="ECO:0000256" key="4">
    <source>
        <dbReference type="ARBA" id="ARBA00022771"/>
    </source>
</evidence>
<keyword evidence="6" id="KW-0539">Nucleus</keyword>
<dbReference type="GeneID" id="127749248"/>
<evidence type="ECO:0000313" key="12">
    <source>
        <dbReference type="RefSeq" id="XP_052122610.1"/>
    </source>
</evidence>
<dbReference type="RefSeq" id="XP_052122609.1">
    <property type="nucleotide sequence ID" value="XM_052266649.1"/>
</dbReference>
<feature type="compositionally biased region" description="Basic residues" evidence="8">
    <location>
        <begin position="243"/>
        <end position="259"/>
    </location>
</feature>
<evidence type="ECO:0000259" key="9">
    <source>
        <dbReference type="PROSITE" id="PS50157"/>
    </source>
</evidence>
<feature type="region of interest" description="Disordered" evidence="8">
    <location>
        <begin position="1"/>
        <end position="23"/>
    </location>
</feature>
<evidence type="ECO:0000256" key="5">
    <source>
        <dbReference type="ARBA" id="ARBA00022833"/>
    </source>
</evidence>
<feature type="domain" description="C2H2-type" evidence="9">
    <location>
        <begin position="315"/>
        <end position="337"/>
    </location>
</feature>
<dbReference type="InterPro" id="IPR036236">
    <property type="entry name" value="Znf_C2H2_sf"/>
</dbReference>
<feature type="compositionally biased region" description="Acidic residues" evidence="8">
    <location>
        <begin position="282"/>
        <end position="298"/>
    </location>
</feature>
<feature type="domain" description="C2H2-type" evidence="9">
    <location>
        <begin position="349"/>
        <end position="373"/>
    </location>
</feature>
<dbReference type="RefSeq" id="XP_052122610.1">
    <property type="nucleotide sequence ID" value="XM_052266650.1"/>
</dbReference>
<feature type="compositionally biased region" description="Basic and acidic residues" evidence="8">
    <location>
        <begin position="260"/>
        <end position="280"/>
    </location>
</feature>
<dbReference type="KEGG" id="foc:127749248"/>
<feature type="domain" description="C2H2-type" evidence="9">
    <location>
        <begin position="30"/>
        <end position="58"/>
    </location>
</feature>
<keyword evidence="10" id="KW-1185">Reference proteome</keyword>
<dbReference type="PROSITE" id="PS50157">
    <property type="entry name" value="ZINC_FINGER_C2H2_2"/>
    <property type="match status" value="3"/>
</dbReference>
<dbReference type="PROSITE" id="PS00028">
    <property type="entry name" value="ZINC_FINGER_C2H2_1"/>
    <property type="match status" value="3"/>
</dbReference>
<proteinExistence type="predicted"/>
<dbReference type="InterPro" id="IPR013087">
    <property type="entry name" value="Znf_C2H2_type"/>
</dbReference>
<evidence type="ECO:0000313" key="10">
    <source>
        <dbReference type="Proteomes" id="UP000504606"/>
    </source>
</evidence>
<feature type="region of interest" description="Disordered" evidence="8">
    <location>
        <begin position="473"/>
        <end position="492"/>
    </location>
</feature>
<evidence type="ECO:0000256" key="8">
    <source>
        <dbReference type="SAM" id="MobiDB-lite"/>
    </source>
</evidence>
<keyword evidence="5" id="KW-0862">Zinc</keyword>
<keyword evidence="3" id="KW-0677">Repeat</keyword>
<dbReference type="SMART" id="SM00355">
    <property type="entry name" value="ZnF_C2H2"/>
    <property type="match status" value="4"/>
</dbReference>
<name>A0A9C6U7J1_FRAOC</name>
<dbReference type="Proteomes" id="UP000504606">
    <property type="component" value="Unplaced"/>
</dbReference>
<dbReference type="PANTHER" id="PTHR24406">
    <property type="entry name" value="TRANSCRIPTIONAL REPRESSOR CTCFL-RELATED"/>
    <property type="match status" value="1"/>
</dbReference>
<dbReference type="Gene3D" id="3.30.160.60">
    <property type="entry name" value="Classic Zinc Finger"/>
    <property type="match status" value="2"/>
</dbReference>